<feature type="transmembrane region" description="Helical" evidence="8">
    <location>
        <begin position="12"/>
        <end position="32"/>
    </location>
</feature>
<dbReference type="STRING" id="980251.GCA_001642875_01048"/>
<keyword evidence="7" id="KW-0813">Transport</keyword>
<dbReference type="Proteomes" id="UP000322214">
    <property type="component" value="Chromosome"/>
</dbReference>
<comment type="similarity">
    <text evidence="2 7">Belongs to the ExbD/TolR family.</text>
</comment>
<dbReference type="PANTHER" id="PTHR30558:SF3">
    <property type="entry name" value="BIOPOLYMER TRANSPORT PROTEIN EXBD-RELATED"/>
    <property type="match status" value="1"/>
</dbReference>
<evidence type="ECO:0000313" key="9">
    <source>
        <dbReference type="EMBL" id="QEG24600.1"/>
    </source>
</evidence>
<keyword evidence="3" id="KW-1003">Cell membrane</keyword>
<name>A0A5B9PH40_9BACT</name>
<evidence type="ECO:0000256" key="7">
    <source>
        <dbReference type="RuleBase" id="RU003879"/>
    </source>
</evidence>
<organism evidence="9 10">
    <name type="scientific">Mariniblastus fucicola</name>
    <dbReference type="NCBI Taxonomy" id="980251"/>
    <lineage>
        <taxon>Bacteria</taxon>
        <taxon>Pseudomonadati</taxon>
        <taxon>Planctomycetota</taxon>
        <taxon>Planctomycetia</taxon>
        <taxon>Pirellulales</taxon>
        <taxon>Pirellulaceae</taxon>
        <taxon>Mariniblastus</taxon>
    </lineage>
</organism>
<accession>A0A5B9PH40</accession>
<gene>
    <name evidence="9" type="ORF">MFFC18_45210</name>
</gene>
<evidence type="ECO:0000313" key="10">
    <source>
        <dbReference type="Proteomes" id="UP000322214"/>
    </source>
</evidence>
<evidence type="ECO:0000256" key="5">
    <source>
        <dbReference type="ARBA" id="ARBA00022989"/>
    </source>
</evidence>
<keyword evidence="4 7" id="KW-0812">Transmembrane</keyword>
<sequence>MQIPRYQPVRKLGFNMTPMIDVVFLLIIFFLVSSHLQKQETQQELDLPVAASADNDIDQETPRVTVNVLDSGELLVAGRPLTQAQLIPMLKAVRDEKGEDIEVRIRSSRSAPWSKIEPVMLSCTKSGIWNVGFAVYRKEGG</sequence>
<dbReference type="RefSeq" id="WP_075083837.1">
    <property type="nucleotide sequence ID" value="NZ_CP042912.1"/>
</dbReference>
<dbReference type="Pfam" id="PF02472">
    <property type="entry name" value="ExbD"/>
    <property type="match status" value="1"/>
</dbReference>
<reference evidence="9 10" key="1">
    <citation type="submission" date="2019-08" db="EMBL/GenBank/DDBJ databases">
        <title>Deep-cultivation of Planctomycetes and their phenomic and genomic characterization uncovers novel biology.</title>
        <authorList>
            <person name="Wiegand S."/>
            <person name="Jogler M."/>
            <person name="Boedeker C."/>
            <person name="Pinto D."/>
            <person name="Vollmers J."/>
            <person name="Rivas-Marin E."/>
            <person name="Kohn T."/>
            <person name="Peeters S.H."/>
            <person name="Heuer A."/>
            <person name="Rast P."/>
            <person name="Oberbeckmann S."/>
            <person name="Bunk B."/>
            <person name="Jeske O."/>
            <person name="Meyerdierks A."/>
            <person name="Storesund J.E."/>
            <person name="Kallscheuer N."/>
            <person name="Luecker S."/>
            <person name="Lage O.M."/>
            <person name="Pohl T."/>
            <person name="Merkel B.J."/>
            <person name="Hornburger P."/>
            <person name="Mueller R.-W."/>
            <person name="Bruemmer F."/>
            <person name="Labrenz M."/>
            <person name="Spormann A.M."/>
            <person name="Op den Camp H."/>
            <person name="Overmann J."/>
            <person name="Amann R."/>
            <person name="Jetten M.S.M."/>
            <person name="Mascher T."/>
            <person name="Medema M.H."/>
            <person name="Devos D.P."/>
            <person name="Kaster A.-K."/>
            <person name="Ovreas L."/>
            <person name="Rohde M."/>
            <person name="Galperin M.Y."/>
            <person name="Jogler C."/>
        </authorList>
    </citation>
    <scope>NUCLEOTIDE SEQUENCE [LARGE SCALE GENOMIC DNA]</scope>
    <source>
        <strain evidence="9 10">FC18</strain>
    </source>
</reference>
<keyword evidence="7" id="KW-0653">Protein transport</keyword>
<keyword evidence="5 8" id="KW-1133">Transmembrane helix</keyword>
<keyword evidence="10" id="KW-1185">Reference proteome</keyword>
<evidence type="ECO:0000256" key="1">
    <source>
        <dbReference type="ARBA" id="ARBA00004162"/>
    </source>
</evidence>
<dbReference type="KEGG" id="mff:MFFC18_45210"/>
<evidence type="ECO:0000256" key="6">
    <source>
        <dbReference type="ARBA" id="ARBA00023136"/>
    </source>
</evidence>
<dbReference type="AlphaFoldDB" id="A0A5B9PH40"/>
<dbReference type="EMBL" id="CP042912">
    <property type="protein sequence ID" value="QEG24600.1"/>
    <property type="molecule type" value="Genomic_DNA"/>
</dbReference>
<evidence type="ECO:0000256" key="2">
    <source>
        <dbReference type="ARBA" id="ARBA00005811"/>
    </source>
</evidence>
<evidence type="ECO:0000256" key="4">
    <source>
        <dbReference type="ARBA" id="ARBA00022692"/>
    </source>
</evidence>
<evidence type="ECO:0000256" key="8">
    <source>
        <dbReference type="SAM" id="Phobius"/>
    </source>
</evidence>
<dbReference type="GO" id="GO:0022857">
    <property type="term" value="F:transmembrane transporter activity"/>
    <property type="evidence" value="ECO:0007669"/>
    <property type="project" value="InterPro"/>
</dbReference>
<proteinExistence type="inferred from homology"/>
<comment type="subcellular location">
    <subcellularLocation>
        <location evidence="1">Cell membrane</location>
        <topology evidence="1">Single-pass membrane protein</topology>
    </subcellularLocation>
    <subcellularLocation>
        <location evidence="7">Cell membrane</location>
        <topology evidence="7">Single-pass type II membrane protein</topology>
    </subcellularLocation>
</comment>
<dbReference type="InterPro" id="IPR003400">
    <property type="entry name" value="ExbD"/>
</dbReference>
<keyword evidence="6 8" id="KW-0472">Membrane</keyword>
<dbReference type="GO" id="GO:0005886">
    <property type="term" value="C:plasma membrane"/>
    <property type="evidence" value="ECO:0007669"/>
    <property type="project" value="UniProtKB-SubCell"/>
</dbReference>
<dbReference type="PANTHER" id="PTHR30558">
    <property type="entry name" value="EXBD MEMBRANE COMPONENT OF PMF-DRIVEN MACROMOLECULE IMPORT SYSTEM"/>
    <property type="match status" value="1"/>
</dbReference>
<dbReference type="OrthoDB" id="287326at2"/>
<dbReference type="GO" id="GO:0015031">
    <property type="term" value="P:protein transport"/>
    <property type="evidence" value="ECO:0007669"/>
    <property type="project" value="UniProtKB-KW"/>
</dbReference>
<dbReference type="Gene3D" id="3.30.420.270">
    <property type="match status" value="1"/>
</dbReference>
<protein>
    <submittedName>
        <fullName evidence="9">Biopolymer transport protein ExbD</fullName>
    </submittedName>
</protein>
<evidence type="ECO:0000256" key="3">
    <source>
        <dbReference type="ARBA" id="ARBA00022475"/>
    </source>
</evidence>